<dbReference type="InterPro" id="IPR016032">
    <property type="entry name" value="Sig_transdc_resp-reg_C-effctor"/>
</dbReference>
<evidence type="ECO:0000256" key="4">
    <source>
        <dbReference type="ARBA" id="ARBA00023125"/>
    </source>
</evidence>
<comment type="caution">
    <text evidence="6">Lacks conserved residue(s) required for the propagation of feature annotation.</text>
</comment>
<dbReference type="SMART" id="SM00862">
    <property type="entry name" value="Trans_reg_C"/>
    <property type="match status" value="1"/>
</dbReference>
<dbReference type="Pfam" id="PF00486">
    <property type="entry name" value="Trans_reg_C"/>
    <property type="match status" value="1"/>
</dbReference>
<dbReference type="RefSeq" id="WP_192038102.1">
    <property type="nucleotide sequence ID" value="NZ_JACYWE010000002.1"/>
</dbReference>
<keyword evidence="1" id="KW-0597">Phosphoprotein</keyword>
<accession>A0A927PLQ0</accession>
<dbReference type="PROSITE" id="PS50110">
    <property type="entry name" value="RESPONSE_REGULATORY"/>
    <property type="match status" value="1"/>
</dbReference>
<dbReference type="PROSITE" id="PS51755">
    <property type="entry name" value="OMPR_PHOB"/>
    <property type="match status" value="1"/>
</dbReference>
<dbReference type="GO" id="GO:0000976">
    <property type="term" value="F:transcription cis-regulatory region binding"/>
    <property type="evidence" value="ECO:0007669"/>
    <property type="project" value="TreeGrafter"/>
</dbReference>
<keyword evidence="5" id="KW-0804">Transcription</keyword>
<dbReference type="SMART" id="SM00448">
    <property type="entry name" value="REC"/>
    <property type="match status" value="1"/>
</dbReference>
<keyword evidence="4 7" id="KW-0238">DNA-binding</keyword>
<dbReference type="Proteomes" id="UP000642993">
    <property type="component" value="Unassembled WGS sequence"/>
</dbReference>
<dbReference type="InterPro" id="IPR036388">
    <property type="entry name" value="WH-like_DNA-bd_sf"/>
</dbReference>
<dbReference type="InterPro" id="IPR011006">
    <property type="entry name" value="CheY-like_superfamily"/>
</dbReference>
<gene>
    <name evidence="10" type="ORF">HT102_03815</name>
</gene>
<dbReference type="GO" id="GO:0006355">
    <property type="term" value="P:regulation of DNA-templated transcription"/>
    <property type="evidence" value="ECO:0007669"/>
    <property type="project" value="InterPro"/>
</dbReference>
<keyword evidence="3" id="KW-0805">Transcription regulation</keyword>
<dbReference type="Gene3D" id="3.40.50.2300">
    <property type="match status" value="1"/>
</dbReference>
<evidence type="ECO:0000313" key="11">
    <source>
        <dbReference type="Proteomes" id="UP000642993"/>
    </source>
</evidence>
<evidence type="ECO:0000259" key="9">
    <source>
        <dbReference type="PROSITE" id="PS51755"/>
    </source>
</evidence>
<dbReference type="GO" id="GO:0032993">
    <property type="term" value="C:protein-DNA complex"/>
    <property type="evidence" value="ECO:0007669"/>
    <property type="project" value="TreeGrafter"/>
</dbReference>
<dbReference type="CDD" id="cd00156">
    <property type="entry name" value="REC"/>
    <property type="match status" value="1"/>
</dbReference>
<protein>
    <submittedName>
        <fullName evidence="10">Response regulator transcription factor</fullName>
    </submittedName>
</protein>
<evidence type="ECO:0000256" key="5">
    <source>
        <dbReference type="ARBA" id="ARBA00023163"/>
    </source>
</evidence>
<evidence type="ECO:0000256" key="1">
    <source>
        <dbReference type="ARBA" id="ARBA00022553"/>
    </source>
</evidence>
<evidence type="ECO:0000259" key="8">
    <source>
        <dbReference type="PROSITE" id="PS50110"/>
    </source>
</evidence>
<evidence type="ECO:0000256" key="2">
    <source>
        <dbReference type="ARBA" id="ARBA00023012"/>
    </source>
</evidence>
<feature type="DNA-binding region" description="OmpR/PhoB-type" evidence="7">
    <location>
        <begin position="151"/>
        <end position="249"/>
    </location>
</feature>
<dbReference type="SUPFAM" id="SSF52172">
    <property type="entry name" value="CheY-like"/>
    <property type="match status" value="1"/>
</dbReference>
<dbReference type="Gene3D" id="1.10.10.10">
    <property type="entry name" value="Winged helix-like DNA-binding domain superfamily/Winged helix DNA-binding domain"/>
    <property type="match status" value="1"/>
</dbReference>
<dbReference type="PANTHER" id="PTHR48111">
    <property type="entry name" value="REGULATOR OF RPOS"/>
    <property type="match status" value="1"/>
</dbReference>
<organism evidence="10 11">
    <name type="scientific">Lolliginicoccus lacisalsi</name>
    <dbReference type="NCBI Taxonomy" id="2742202"/>
    <lineage>
        <taxon>Bacteria</taxon>
        <taxon>Bacillati</taxon>
        <taxon>Actinomycetota</taxon>
        <taxon>Actinomycetes</taxon>
        <taxon>Mycobacteriales</taxon>
        <taxon>Hoyosellaceae</taxon>
        <taxon>Lolliginicoccus</taxon>
    </lineage>
</organism>
<dbReference type="InterPro" id="IPR039420">
    <property type="entry name" value="WalR-like"/>
</dbReference>
<sequence>MANIDVAFVGARKLSELSDPATVRHHPMVLVVDDDKDAVTALAEGLRGQSYTVHACLEPAEALLIVGRLRPDLVVLAPVGGLISSLEFLDLVRQGDPDLPILVAAAPSDGDFVARASAAANIVVPKPYRTQELAVIVQSYLNNVVAHEARRSTIDLGRLRIDGAAPQMWIDGDCLRLPPREYLLLRYLAERPGMVVPRTELVHAVWGSSATNSNTLTVHIARLRKRFGDDEHDPQWLRAIRGLGYQFQVPERHPSSPASHAIPAQREPR</sequence>
<dbReference type="InterPro" id="IPR001867">
    <property type="entry name" value="OmpR/PhoB-type_DNA-bd"/>
</dbReference>
<keyword evidence="2" id="KW-0902">Two-component regulatory system</keyword>
<name>A0A927PLQ0_9ACTN</name>
<dbReference type="AlphaFoldDB" id="A0A927PLQ0"/>
<evidence type="ECO:0000256" key="7">
    <source>
        <dbReference type="PROSITE-ProRule" id="PRU01091"/>
    </source>
</evidence>
<reference evidence="10" key="1">
    <citation type="submission" date="2020-09" db="EMBL/GenBank/DDBJ databases">
        <title>Hoyosella lacisalsi sp. nov., a halotolerant actinobacterium isolated from soil of Lake Gudzhirganskoe.</title>
        <authorList>
            <person name="Yang Q."/>
            <person name="Guo P.Y."/>
            <person name="Liu S.W."/>
            <person name="Li F.N."/>
            <person name="Sun C.H."/>
        </authorList>
    </citation>
    <scope>NUCLEOTIDE SEQUENCE</scope>
    <source>
        <strain evidence="10">G463</strain>
    </source>
</reference>
<dbReference type="InterPro" id="IPR001789">
    <property type="entry name" value="Sig_transdc_resp-reg_receiver"/>
</dbReference>
<dbReference type="SUPFAM" id="SSF46894">
    <property type="entry name" value="C-terminal effector domain of the bipartite response regulators"/>
    <property type="match status" value="1"/>
</dbReference>
<evidence type="ECO:0000256" key="3">
    <source>
        <dbReference type="ARBA" id="ARBA00023015"/>
    </source>
</evidence>
<evidence type="ECO:0000313" key="10">
    <source>
        <dbReference type="EMBL" id="MBD8505612.1"/>
    </source>
</evidence>
<dbReference type="EMBL" id="JACYWE010000002">
    <property type="protein sequence ID" value="MBD8505612.1"/>
    <property type="molecule type" value="Genomic_DNA"/>
</dbReference>
<dbReference type="PANTHER" id="PTHR48111:SF1">
    <property type="entry name" value="TWO-COMPONENT RESPONSE REGULATOR ORR33"/>
    <property type="match status" value="1"/>
</dbReference>
<dbReference type="CDD" id="cd00383">
    <property type="entry name" value="trans_reg_C"/>
    <property type="match status" value="1"/>
</dbReference>
<dbReference type="GO" id="GO:0000156">
    <property type="term" value="F:phosphorelay response regulator activity"/>
    <property type="evidence" value="ECO:0007669"/>
    <property type="project" value="TreeGrafter"/>
</dbReference>
<feature type="domain" description="OmpR/PhoB-type" evidence="9">
    <location>
        <begin position="151"/>
        <end position="249"/>
    </location>
</feature>
<dbReference type="GO" id="GO:0005829">
    <property type="term" value="C:cytosol"/>
    <property type="evidence" value="ECO:0007669"/>
    <property type="project" value="TreeGrafter"/>
</dbReference>
<comment type="caution">
    <text evidence="10">The sequence shown here is derived from an EMBL/GenBank/DDBJ whole genome shotgun (WGS) entry which is preliminary data.</text>
</comment>
<dbReference type="Pfam" id="PF00072">
    <property type="entry name" value="Response_reg"/>
    <property type="match status" value="1"/>
</dbReference>
<keyword evidence="11" id="KW-1185">Reference proteome</keyword>
<proteinExistence type="predicted"/>
<evidence type="ECO:0000256" key="6">
    <source>
        <dbReference type="PROSITE-ProRule" id="PRU00169"/>
    </source>
</evidence>
<feature type="domain" description="Response regulatory" evidence="8">
    <location>
        <begin position="28"/>
        <end position="141"/>
    </location>
</feature>